<dbReference type="Proteomes" id="UP000199421">
    <property type="component" value="Unassembled WGS sequence"/>
</dbReference>
<evidence type="ECO:0000313" key="3">
    <source>
        <dbReference type="Proteomes" id="UP000199421"/>
    </source>
</evidence>
<evidence type="ECO:0000256" key="1">
    <source>
        <dbReference type="SAM" id="SignalP"/>
    </source>
</evidence>
<dbReference type="EMBL" id="FOAF01000007">
    <property type="protein sequence ID" value="SEM07798.1"/>
    <property type="molecule type" value="Genomic_DNA"/>
</dbReference>
<feature type="signal peptide" evidence="1">
    <location>
        <begin position="1"/>
        <end position="23"/>
    </location>
</feature>
<dbReference type="STRING" id="407022.SAMN05661044_04154"/>
<keyword evidence="3" id="KW-1185">Reference proteome</keyword>
<dbReference type="AlphaFoldDB" id="A0A1H7VG56"/>
<dbReference type="GO" id="GO:0004553">
    <property type="term" value="F:hydrolase activity, hydrolyzing O-glycosyl compounds"/>
    <property type="evidence" value="ECO:0007669"/>
    <property type="project" value="UniProtKB-ARBA"/>
</dbReference>
<dbReference type="GO" id="GO:0005975">
    <property type="term" value="P:carbohydrate metabolic process"/>
    <property type="evidence" value="ECO:0007669"/>
    <property type="project" value="UniProtKB-ARBA"/>
</dbReference>
<dbReference type="OrthoDB" id="799793at2"/>
<dbReference type="Pfam" id="PF13385">
    <property type="entry name" value="Laminin_G_3"/>
    <property type="match status" value="1"/>
</dbReference>
<protein>
    <submittedName>
        <fullName evidence="2">Concanavalin A-like lectin/glucanases superfamily protein</fullName>
    </submittedName>
</protein>
<dbReference type="GO" id="GO:0030246">
    <property type="term" value="F:carbohydrate binding"/>
    <property type="evidence" value="ECO:0007669"/>
    <property type="project" value="UniProtKB-KW"/>
</dbReference>
<keyword evidence="1" id="KW-0732">Signal</keyword>
<sequence length="258" mass="29418">MKSISTSSFFLCSLLFISLLVSCNKGTGLEPTDKVNLEEDLEMYFPFDGNSTETITGVTYDTHGATYTDDRFNRPKSSLCFSKNYLNIDVGMGNSVGTFSFWVSVPDTRFQPNLFAKGNQQLGVLRYGLRVSEGKVSLISNRDRWGVDSISYFDDLVTASVIKPNKWHHIVVRWSDADEFVEIFVDNKLEASASYLEGWRLVTEDEYEETETMGAAWSYGGHDTGDYLSYFKGQVDELRRYNRRISDEEIEALYTIEE</sequence>
<organism evidence="2 3">
    <name type="scientific">Olivibacter domesticus</name>
    <name type="common">Pseudosphingobacterium domesticum</name>
    <dbReference type="NCBI Taxonomy" id="407022"/>
    <lineage>
        <taxon>Bacteria</taxon>
        <taxon>Pseudomonadati</taxon>
        <taxon>Bacteroidota</taxon>
        <taxon>Sphingobacteriia</taxon>
        <taxon>Sphingobacteriales</taxon>
        <taxon>Sphingobacteriaceae</taxon>
        <taxon>Olivibacter</taxon>
    </lineage>
</organism>
<gene>
    <name evidence="2" type="ORF">SAMN05661044_04154</name>
</gene>
<accession>A0A1H7VG56</accession>
<dbReference type="InterPro" id="IPR013320">
    <property type="entry name" value="ConA-like_dom_sf"/>
</dbReference>
<dbReference type="Gene3D" id="2.60.120.200">
    <property type="match status" value="1"/>
</dbReference>
<keyword evidence="2" id="KW-0430">Lectin</keyword>
<feature type="chain" id="PRO_5011451562" evidence="1">
    <location>
        <begin position="24"/>
        <end position="258"/>
    </location>
</feature>
<dbReference type="PROSITE" id="PS51257">
    <property type="entry name" value="PROKAR_LIPOPROTEIN"/>
    <property type="match status" value="1"/>
</dbReference>
<dbReference type="RefSeq" id="WP_093328354.1">
    <property type="nucleotide sequence ID" value="NZ_FOAF01000007.1"/>
</dbReference>
<evidence type="ECO:0000313" key="2">
    <source>
        <dbReference type="EMBL" id="SEM07798.1"/>
    </source>
</evidence>
<reference evidence="3" key="1">
    <citation type="submission" date="2016-10" db="EMBL/GenBank/DDBJ databases">
        <authorList>
            <person name="Varghese N."/>
            <person name="Submissions S."/>
        </authorList>
    </citation>
    <scope>NUCLEOTIDE SEQUENCE [LARGE SCALE GENOMIC DNA]</scope>
    <source>
        <strain evidence="3">DSM 18733</strain>
    </source>
</reference>
<name>A0A1H7VG56_OLID1</name>
<proteinExistence type="predicted"/>
<dbReference type="SUPFAM" id="SSF49899">
    <property type="entry name" value="Concanavalin A-like lectins/glucanases"/>
    <property type="match status" value="1"/>
</dbReference>